<name>A0A074S2R9_9AGAM</name>
<reference evidence="7 8" key="1">
    <citation type="submission" date="2013-12" db="EMBL/GenBank/DDBJ databases">
        <authorList>
            <person name="Cubeta M."/>
            <person name="Pakala S."/>
            <person name="Fedorova N."/>
            <person name="Thomas E."/>
            <person name="Dean R."/>
            <person name="Jabaji S."/>
            <person name="Neate S."/>
            <person name="Toda T."/>
            <person name="Tavantzis S."/>
            <person name="Vilgalys R."/>
            <person name="Bharathan N."/>
            <person name="Pakala S."/>
            <person name="Losada L.S."/>
            <person name="Zafar N."/>
            <person name="Nierman W."/>
        </authorList>
    </citation>
    <scope>NUCLEOTIDE SEQUENCE [LARGE SCALE GENOMIC DNA]</scope>
    <source>
        <strain evidence="7 8">123E</strain>
    </source>
</reference>
<comment type="subcellular location">
    <subcellularLocation>
        <location evidence="1">Membrane</location>
        <topology evidence="1">Multi-pass membrane protein</topology>
    </subcellularLocation>
</comment>
<dbReference type="OrthoDB" id="5585746at2759"/>
<dbReference type="PANTHER" id="PTHR20855:SF97">
    <property type="entry name" value="ADIPOR-LIKE RECEPTOR IZH3-RELATED"/>
    <property type="match status" value="1"/>
</dbReference>
<sequence length="621" mass="69869">MDTRRVPHARRLSVPVMHNSRLSQRTRYNTFRRKRQPISRAALKSLAPLNLDIPASSVAAPPLHTDPTPSHSLYLAVLSHLAELEARLNSSSSALELLHQLRDEVAAYFPGALEETDKDTLEYDFEYDFGIRNAFDFGFGSALDLHLDLDLRSRYAHLTAELSTLSLDEAKNKMYALSTQSYDDAKSRFDSLKNRFVGEVRRWADGALPNIPTLPNMPDMHMPNISVLPMAMPDLHARLNELRAALPADLSSATDKLVSFVESLIEDDAEGDVSWVDTRWKGLNIHPRQPGAEDDIVPEEKAKDRAGKADTHALALEKSQGGKKLIQYRDLPETWRNNEFVWGGYRFIPGTKWPTLVFSMFQFHNETINIQTHLIPLLVIISILPIPWASIFTQHPFLNLPSFSQFDLPSFGFTPLPPSPADPIPKLLFLLAASACLACSAVWHTLAGCSDLWLLEAGARIDYVGIGWLISASVSGVMYYGFACQPAIMRFYISIAILTGIAGSILPFQGWFNERRNKKWRIAFFLLCACSAMVPLGHLSYKHSFSRMWEFIGPLVPSLLSYLTGLVFYATHFPECCFPGWFDWAGSHAIWHVFIVIAIREHWKATAVFHETSHAFSCVAR</sequence>
<keyword evidence="5" id="KW-0479">Metal-binding</keyword>
<dbReference type="EMBL" id="AZST01000141">
    <property type="protein sequence ID" value="KEP51825.1"/>
    <property type="molecule type" value="Genomic_DNA"/>
</dbReference>
<evidence type="ECO:0000256" key="2">
    <source>
        <dbReference type="ARBA" id="ARBA00022692"/>
    </source>
</evidence>
<dbReference type="GO" id="GO:0046872">
    <property type="term" value="F:metal ion binding"/>
    <property type="evidence" value="ECO:0007669"/>
    <property type="project" value="UniProtKB-KW"/>
</dbReference>
<feature type="binding site" evidence="5">
    <location>
        <position position="588"/>
    </location>
    <ligand>
        <name>Zn(2+)</name>
        <dbReference type="ChEBI" id="CHEBI:29105"/>
    </ligand>
</feature>
<feature type="transmembrane region" description="Helical" evidence="6">
    <location>
        <begin position="427"/>
        <end position="449"/>
    </location>
</feature>
<keyword evidence="2 6" id="KW-0812">Transmembrane</keyword>
<dbReference type="Proteomes" id="UP000027456">
    <property type="component" value="Unassembled WGS sequence"/>
</dbReference>
<keyword evidence="5" id="KW-0862">Zinc</keyword>
<dbReference type="GO" id="GO:0006882">
    <property type="term" value="P:intracellular zinc ion homeostasis"/>
    <property type="evidence" value="ECO:0007669"/>
    <property type="project" value="TreeGrafter"/>
</dbReference>
<feature type="transmembrane region" description="Helical" evidence="6">
    <location>
        <begin position="520"/>
        <end position="539"/>
    </location>
</feature>
<keyword evidence="3 6" id="KW-1133">Transmembrane helix</keyword>
<comment type="caution">
    <text evidence="7">The sequence shown here is derived from an EMBL/GenBank/DDBJ whole genome shotgun (WGS) entry which is preliminary data.</text>
</comment>
<feature type="binding site" evidence="5">
    <location>
        <position position="444"/>
    </location>
    <ligand>
        <name>Zn(2+)</name>
        <dbReference type="ChEBI" id="CHEBI:29105"/>
    </ligand>
</feature>
<dbReference type="STRING" id="1423351.A0A074S2R9"/>
<feature type="transmembrane region" description="Helical" evidence="6">
    <location>
        <begin position="581"/>
        <end position="599"/>
    </location>
</feature>
<feature type="transmembrane region" description="Helical" evidence="6">
    <location>
        <begin position="374"/>
        <end position="393"/>
    </location>
</feature>
<keyword evidence="4 6" id="KW-0472">Membrane</keyword>
<evidence type="ECO:0000256" key="4">
    <source>
        <dbReference type="ARBA" id="ARBA00023136"/>
    </source>
</evidence>
<organism evidence="7 8">
    <name type="scientific">Rhizoctonia solani 123E</name>
    <dbReference type="NCBI Taxonomy" id="1423351"/>
    <lineage>
        <taxon>Eukaryota</taxon>
        <taxon>Fungi</taxon>
        <taxon>Dikarya</taxon>
        <taxon>Basidiomycota</taxon>
        <taxon>Agaricomycotina</taxon>
        <taxon>Agaricomycetes</taxon>
        <taxon>Cantharellales</taxon>
        <taxon>Ceratobasidiaceae</taxon>
        <taxon>Rhizoctonia</taxon>
    </lineage>
</organism>
<accession>A0A074S2R9</accession>
<keyword evidence="8" id="KW-1185">Reference proteome</keyword>
<feature type="transmembrane region" description="Helical" evidence="6">
    <location>
        <begin position="488"/>
        <end position="508"/>
    </location>
</feature>
<dbReference type="HOGENOM" id="CLU_021163_0_0_1"/>
<dbReference type="AlphaFoldDB" id="A0A074S2R9"/>
<protein>
    <submittedName>
        <fullName evidence="7">Hemolysin-III-like protein</fullName>
    </submittedName>
</protein>
<evidence type="ECO:0000313" key="7">
    <source>
        <dbReference type="EMBL" id="KEP51825.1"/>
    </source>
</evidence>
<gene>
    <name evidence="7" type="ORF">V565_054990</name>
</gene>
<dbReference type="GO" id="GO:0038023">
    <property type="term" value="F:signaling receptor activity"/>
    <property type="evidence" value="ECO:0007669"/>
    <property type="project" value="TreeGrafter"/>
</dbReference>
<evidence type="ECO:0000256" key="5">
    <source>
        <dbReference type="PIRSR" id="PIRSR604254-1"/>
    </source>
</evidence>
<evidence type="ECO:0000256" key="6">
    <source>
        <dbReference type="SAM" id="Phobius"/>
    </source>
</evidence>
<proteinExistence type="predicted"/>
<dbReference type="Pfam" id="PF03006">
    <property type="entry name" value="HlyIII"/>
    <property type="match status" value="1"/>
</dbReference>
<evidence type="ECO:0000256" key="3">
    <source>
        <dbReference type="ARBA" id="ARBA00022989"/>
    </source>
</evidence>
<feature type="transmembrane region" description="Helical" evidence="6">
    <location>
        <begin position="551"/>
        <end position="569"/>
    </location>
</feature>
<dbReference type="GO" id="GO:0016020">
    <property type="term" value="C:membrane"/>
    <property type="evidence" value="ECO:0007669"/>
    <property type="project" value="UniProtKB-SubCell"/>
</dbReference>
<dbReference type="PANTHER" id="PTHR20855">
    <property type="entry name" value="ADIPOR/PROGESTIN RECEPTOR-RELATED"/>
    <property type="match status" value="1"/>
</dbReference>
<evidence type="ECO:0000256" key="1">
    <source>
        <dbReference type="ARBA" id="ARBA00004141"/>
    </source>
</evidence>
<dbReference type="InterPro" id="IPR004254">
    <property type="entry name" value="AdipoR/HlyIII-related"/>
</dbReference>
<evidence type="ECO:0000313" key="8">
    <source>
        <dbReference type="Proteomes" id="UP000027456"/>
    </source>
</evidence>
<feature type="transmembrane region" description="Helical" evidence="6">
    <location>
        <begin position="461"/>
        <end position="482"/>
    </location>
</feature>
<feature type="binding site" evidence="5">
    <location>
        <position position="592"/>
    </location>
    <ligand>
        <name>Zn(2+)</name>
        <dbReference type="ChEBI" id="CHEBI:29105"/>
    </ligand>
</feature>